<evidence type="ECO:0000313" key="2">
    <source>
        <dbReference type="Proteomes" id="UP000481153"/>
    </source>
</evidence>
<dbReference type="VEuPathDB" id="FungiDB:AeMF1_005732"/>
<dbReference type="Proteomes" id="UP000481153">
    <property type="component" value="Unassembled WGS sequence"/>
</dbReference>
<keyword evidence="2" id="KW-1185">Reference proteome</keyword>
<dbReference type="Pfam" id="PF14223">
    <property type="entry name" value="Retrotran_gag_2"/>
    <property type="match status" value="1"/>
</dbReference>
<evidence type="ECO:0000313" key="1">
    <source>
        <dbReference type="EMBL" id="KAF0726343.1"/>
    </source>
</evidence>
<dbReference type="AlphaFoldDB" id="A0A6G0WGT4"/>
<gene>
    <name evidence="1" type="ORF">Ae201684_015365</name>
</gene>
<protein>
    <submittedName>
        <fullName evidence="1">Uncharacterized protein</fullName>
    </submittedName>
</protein>
<comment type="caution">
    <text evidence="1">The sequence shown here is derived from an EMBL/GenBank/DDBJ whole genome shotgun (WGS) entry which is preliminary data.</text>
</comment>
<reference evidence="1 2" key="1">
    <citation type="submission" date="2019-07" db="EMBL/GenBank/DDBJ databases">
        <title>Genomics analysis of Aphanomyces spp. identifies a new class of oomycete effector associated with host adaptation.</title>
        <authorList>
            <person name="Gaulin E."/>
        </authorList>
    </citation>
    <scope>NUCLEOTIDE SEQUENCE [LARGE SCALE GENOMIC DNA]</scope>
    <source>
        <strain evidence="1 2">ATCC 201684</strain>
    </source>
</reference>
<sequence length="73" mass="8562">MMVLKEKDLWDIVPEVEKWKGEGDAAEQSRYTKQQKKEFAIVCLSLENSQLSMVRSWKTAAEASKRVEDHYEK</sequence>
<proteinExistence type="predicted"/>
<name>A0A6G0WGT4_9STRA</name>
<organism evidence="1 2">
    <name type="scientific">Aphanomyces euteiches</name>
    <dbReference type="NCBI Taxonomy" id="100861"/>
    <lineage>
        <taxon>Eukaryota</taxon>
        <taxon>Sar</taxon>
        <taxon>Stramenopiles</taxon>
        <taxon>Oomycota</taxon>
        <taxon>Saprolegniomycetes</taxon>
        <taxon>Saprolegniales</taxon>
        <taxon>Verrucalvaceae</taxon>
        <taxon>Aphanomyces</taxon>
    </lineage>
</organism>
<dbReference type="EMBL" id="VJMJ01000218">
    <property type="protein sequence ID" value="KAF0726343.1"/>
    <property type="molecule type" value="Genomic_DNA"/>
</dbReference>
<accession>A0A6G0WGT4</accession>